<accession>A0ABV0XA93</accession>
<proteinExistence type="predicted"/>
<protein>
    <submittedName>
        <fullName evidence="1">Uncharacterized protein</fullName>
    </submittedName>
</protein>
<feature type="non-terminal residue" evidence="1">
    <location>
        <position position="1"/>
    </location>
</feature>
<keyword evidence="2" id="KW-1185">Reference proteome</keyword>
<name>A0ABV0XA93_9TELE</name>
<sequence>ALDGSVMCSKCGFKFVSFIDFDEKRNGHCAFYMELFQTMDDQSGFFRTCFTCTETDEVKQRFSVLCPNCKKTFRLSVNLLKNIDKSEIKIKLSFTTEVSRDKLLQSILSVQSWSGQILRLLDLYGGSCSYEAVLQ</sequence>
<reference evidence="1 2" key="1">
    <citation type="submission" date="2021-06" db="EMBL/GenBank/DDBJ databases">
        <authorList>
            <person name="Palmer J.M."/>
        </authorList>
    </citation>
    <scope>NUCLEOTIDE SEQUENCE [LARGE SCALE GENOMIC DNA]</scope>
    <source>
        <strain evidence="1 2">XR_2019</strain>
        <tissue evidence="1">Muscle</tissue>
    </source>
</reference>
<dbReference type="EMBL" id="JAHRIM010094735">
    <property type="protein sequence ID" value="MEQ2278229.1"/>
    <property type="molecule type" value="Genomic_DNA"/>
</dbReference>
<evidence type="ECO:0000313" key="2">
    <source>
        <dbReference type="Proteomes" id="UP001444071"/>
    </source>
</evidence>
<gene>
    <name evidence="1" type="ORF">XENORESO_014681</name>
</gene>
<organism evidence="1 2">
    <name type="scientific">Xenotaenia resolanae</name>
    <dbReference type="NCBI Taxonomy" id="208358"/>
    <lineage>
        <taxon>Eukaryota</taxon>
        <taxon>Metazoa</taxon>
        <taxon>Chordata</taxon>
        <taxon>Craniata</taxon>
        <taxon>Vertebrata</taxon>
        <taxon>Euteleostomi</taxon>
        <taxon>Actinopterygii</taxon>
        <taxon>Neopterygii</taxon>
        <taxon>Teleostei</taxon>
        <taxon>Neoteleostei</taxon>
        <taxon>Acanthomorphata</taxon>
        <taxon>Ovalentaria</taxon>
        <taxon>Atherinomorphae</taxon>
        <taxon>Cyprinodontiformes</taxon>
        <taxon>Goodeidae</taxon>
        <taxon>Xenotaenia</taxon>
    </lineage>
</organism>
<dbReference type="Proteomes" id="UP001444071">
    <property type="component" value="Unassembled WGS sequence"/>
</dbReference>
<comment type="caution">
    <text evidence="1">The sequence shown here is derived from an EMBL/GenBank/DDBJ whole genome shotgun (WGS) entry which is preliminary data.</text>
</comment>
<evidence type="ECO:0000313" key="1">
    <source>
        <dbReference type="EMBL" id="MEQ2278229.1"/>
    </source>
</evidence>